<reference evidence="2 3" key="1">
    <citation type="journal article" date="2014" name="Int. J. Syst. Evol. Microbiol.">
        <title>Phaeodactylibacter xiamenensis gen. nov., sp. nov., a member of the family Saprospiraceae isolated from the marine alga Phaeodactylum tricornutum.</title>
        <authorList>
            <person name="Chen Z.Jr."/>
            <person name="Lei X."/>
            <person name="Lai Q."/>
            <person name="Li Y."/>
            <person name="Zhang B."/>
            <person name="Zhang J."/>
            <person name="Zhang H."/>
            <person name="Yang L."/>
            <person name="Zheng W."/>
            <person name="Tian Y."/>
            <person name="Yu Z."/>
            <person name="Xu H.Jr."/>
            <person name="Zheng T."/>
        </authorList>
    </citation>
    <scope>NUCLEOTIDE SEQUENCE [LARGE SCALE GENOMIC DNA]</scope>
    <source>
        <strain evidence="2 3">KD52</strain>
    </source>
</reference>
<dbReference type="EMBL" id="JPOS01000016">
    <property type="protein sequence ID" value="KGE88767.1"/>
    <property type="molecule type" value="Genomic_DNA"/>
</dbReference>
<evidence type="ECO:0000256" key="1">
    <source>
        <dbReference type="SAM" id="Phobius"/>
    </source>
</evidence>
<keyword evidence="1" id="KW-0812">Transmembrane</keyword>
<dbReference type="SUPFAM" id="SSF81343">
    <property type="entry name" value="Fumarate reductase respiratory complex transmembrane subunits"/>
    <property type="match status" value="1"/>
</dbReference>
<keyword evidence="3" id="KW-1185">Reference proteome</keyword>
<feature type="transmembrane region" description="Helical" evidence="1">
    <location>
        <begin position="91"/>
        <end position="111"/>
    </location>
</feature>
<dbReference type="STRING" id="1524460.IX84_06380"/>
<evidence type="ECO:0000313" key="2">
    <source>
        <dbReference type="EMBL" id="KGE88767.1"/>
    </source>
</evidence>
<dbReference type="CDD" id="cd03498">
    <property type="entry name" value="SQR_TypeB_2_TM"/>
    <property type="match status" value="1"/>
</dbReference>
<dbReference type="NCBIfam" id="TIGR02046">
    <property type="entry name" value="sdhC_b558_fam"/>
    <property type="match status" value="1"/>
</dbReference>
<dbReference type="Gene3D" id="1.20.1300.10">
    <property type="entry name" value="Fumarate reductase/succinate dehydrogenase, transmembrane subunit"/>
    <property type="match status" value="1"/>
</dbReference>
<dbReference type="GO" id="GO:0016020">
    <property type="term" value="C:membrane"/>
    <property type="evidence" value="ECO:0007669"/>
    <property type="project" value="InterPro"/>
</dbReference>
<dbReference type="AlphaFoldDB" id="A0A098SCJ4"/>
<dbReference type="InterPro" id="IPR034804">
    <property type="entry name" value="SQR/QFR_C/D"/>
</dbReference>
<feature type="transmembrane region" description="Helical" evidence="1">
    <location>
        <begin position="144"/>
        <end position="165"/>
    </location>
</feature>
<keyword evidence="1" id="KW-0472">Membrane</keyword>
<accession>A0A098SCJ4</accession>
<name>A0A098SCJ4_9BACT</name>
<feature type="transmembrane region" description="Helical" evidence="1">
    <location>
        <begin position="185"/>
        <end position="208"/>
    </location>
</feature>
<proteinExistence type="predicted"/>
<dbReference type="Proteomes" id="UP000029736">
    <property type="component" value="Unassembled WGS sequence"/>
</dbReference>
<evidence type="ECO:0000313" key="3">
    <source>
        <dbReference type="Proteomes" id="UP000029736"/>
    </source>
</evidence>
<keyword evidence="1" id="KW-1133">Transmembrane helix</keyword>
<gene>
    <name evidence="2" type="ORF">IX84_06380</name>
</gene>
<feature type="transmembrane region" description="Helical" evidence="1">
    <location>
        <begin position="49"/>
        <end position="70"/>
    </location>
</feature>
<dbReference type="InterPro" id="IPR011138">
    <property type="entry name" value="Cytochrome_b-558"/>
</dbReference>
<organism evidence="2 3">
    <name type="scientific">Phaeodactylibacter xiamenensis</name>
    <dbReference type="NCBI Taxonomy" id="1524460"/>
    <lineage>
        <taxon>Bacteria</taxon>
        <taxon>Pseudomonadati</taxon>
        <taxon>Bacteroidota</taxon>
        <taxon>Saprospiria</taxon>
        <taxon>Saprospirales</taxon>
        <taxon>Haliscomenobacteraceae</taxon>
        <taxon>Phaeodactylibacter</taxon>
    </lineage>
</organism>
<sequence>MALTGLFLCLFLVIHLAGNLQLLLPAEQAQVQYNHYSELLSHNIFIKIVSYALYASIIAHAVYALILTLRARQARGAQGYAYDKRGQVTPWYVRNMGVLGALLLAFIIIHMRDFWFQYKFTEMPLDAEGRKDLYTIVAVAYQQLWYVALYVAAMLVLGFHLLHGFHSAFQTLGLYHSKYNRWVKWAGYGYTFIITAGFTIIPIYMYFIQNQPLP</sequence>
<protein>
    <submittedName>
        <fullName evidence="2">Succinate dehydrogenase</fullName>
    </submittedName>
</protein>
<comment type="caution">
    <text evidence="2">The sequence shown here is derived from an EMBL/GenBank/DDBJ whole genome shotgun (WGS) entry which is preliminary data.</text>
</comment>